<protein>
    <submittedName>
        <fullName evidence="2">Uncharacterized protein</fullName>
    </submittedName>
</protein>
<sequence>MAKAPKALASRYFQLRLNKAPTAPYLMWTGCRTDDKCWWCRKAPKQTREHLLKRCARWKKEQEALWKAIGLATKVGGKEGWKRTSTPVVRILADARCTEALLGFLSSTYLFGTQRGWLPGKGWVGMFAERSDLLDDIKQGVTGMRQEVVLELKETVEERSIQNRALQTQLTEASAGRPGRVHGGIARDLPDTTPTSTPACVSVDDCHAAGGHGEV</sequence>
<accession>A0A5J5EEL7</accession>
<evidence type="ECO:0000313" key="3">
    <source>
        <dbReference type="Proteomes" id="UP000326924"/>
    </source>
</evidence>
<dbReference type="AlphaFoldDB" id="A0A5J5EEL7"/>
<dbReference type="PROSITE" id="PS51257">
    <property type="entry name" value="PROKAR_LIPOPROTEIN"/>
    <property type="match status" value="1"/>
</dbReference>
<reference evidence="2 3" key="1">
    <citation type="submission" date="2019-09" db="EMBL/GenBank/DDBJ databases">
        <title>Draft genome of the ectomycorrhizal ascomycete Sphaerosporella brunnea.</title>
        <authorList>
            <consortium name="DOE Joint Genome Institute"/>
            <person name="Benucci G.M."/>
            <person name="Marozzi G."/>
            <person name="Antonielli L."/>
            <person name="Sanchez S."/>
            <person name="Marco P."/>
            <person name="Wang X."/>
            <person name="Falini L.B."/>
            <person name="Barry K."/>
            <person name="Haridas S."/>
            <person name="Lipzen A."/>
            <person name="Labutti K."/>
            <person name="Grigoriev I.V."/>
            <person name="Murat C."/>
            <person name="Martin F."/>
            <person name="Albertini E."/>
            <person name="Donnini D."/>
            <person name="Bonito G."/>
        </authorList>
    </citation>
    <scope>NUCLEOTIDE SEQUENCE [LARGE SCALE GENOMIC DNA]</scope>
    <source>
        <strain evidence="2 3">Sb_GMNB300</strain>
    </source>
</reference>
<evidence type="ECO:0000256" key="1">
    <source>
        <dbReference type="SAM" id="MobiDB-lite"/>
    </source>
</evidence>
<comment type="caution">
    <text evidence="2">The sequence shown here is derived from an EMBL/GenBank/DDBJ whole genome shotgun (WGS) entry which is preliminary data.</text>
</comment>
<dbReference type="InParanoid" id="A0A5J5EEL7"/>
<evidence type="ECO:0000313" key="2">
    <source>
        <dbReference type="EMBL" id="KAA8893794.1"/>
    </source>
</evidence>
<keyword evidence="3" id="KW-1185">Reference proteome</keyword>
<gene>
    <name evidence="2" type="ORF">FN846DRAFT_1003481</name>
</gene>
<organism evidence="2 3">
    <name type="scientific">Sphaerosporella brunnea</name>
    <dbReference type="NCBI Taxonomy" id="1250544"/>
    <lineage>
        <taxon>Eukaryota</taxon>
        <taxon>Fungi</taxon>
        <taxon>Dikarya</taxon>
        <taxon>Ascomycota</taxon>
        <taxon>Pezizomycotina</taxon>
        <taxon>Pezizomycetes</taxon>
        <taxon>Pezizales</taxon>
        <taxon>Pyronemataceae</taxon>
        <taxon>Sphaerosporella</taxon>
    </lineage>
</organism>
<proteinExistence type="predicted"/>
<dbReference type="OrthoDB" id="4226915at2759"/>
<dbReference type="Proteomes" id="UP000326924">
    <property type="component" value="Unassembled WGS sequence"/>
</dbReference>
<dbReference type="EMBL" id="VXIS01000401">
    <property type="protein sequence ID" value="KAA8893794.1"/>
    <property type="molecule type" value="Genomic_DNA"/>
</dbReference>
<name>A0A5J5EEL7_9PEZI</name>
<feature type="region of interest" description="Disordered" evidence="1">
    <location>
        <begin position="172"/>
        <end position="197"/>
    </location>
</feature>